<dbReference type="PIRSF" id="PIRSF039020">
    <property type="entry name" value="EhpR"/>
    <property type="match status" value="1"/>
</dbReference>
<organism evidence="2 3">
    <name type="scientific">Bordetella genomosp. 9</name>
    <dbReference type="NCBI Taxonomy" id="1416803"/>
    <lineage>
        <taxon>Bacteria</taxon>
        <taxon>Pseudomonadati</taxon>
        <taxon>Pseudomonadota</taxon>
        <taxon>Betaproteobacteria</taxon>
        <taxon>Burkholderiales</taxon>
        <taxon>Alcaligenaceae</taxon>
        <taxon>Bordetella</taxon>
    </lineage>
</organism>
<evidence type="ECO:0000313" key="2">
    <source>
        <dbReference type="EMBL" id="ARP85409.1"/>
    </source>
</evidence>
<dbReference type="RefSeq" id="WP_086056168.1">
    <property type="nucleotide sequence ID" value="NZ_CP021109.1"/>
</dbReference>
<dbReference type="InterPro" id="IPR029068">
    <property type="entry name" value="Glyas_Bleomycin-R_OHBP_Dase"/>
</dbReference>
<reference evidence="2 3" key="1">
    <citation type="submission" date="2017-05" db="EMBL/GenBank/DDBJ databases">
        <title>Complete and WGS of Bordetella genogroups.</title>
        <authorList>
            <person name="Spilker T."/>
            <person name="LiPuma J."/>
        </authorList>
    </citation>
    <scope>NUCLEOTIDE SEQUENCE [LARGE SCALE GENOMIC DNA]</scope>
    <source>
        <strain evidence="2 3">AU17164</strain>
    </source>
</reference>
<dbReference type="Gene3D" id="3.30.720.110">
    <property type="match status" value="1"/>
</dbReference>
<accession>A0A1W6YWW9</accession>
<dbReference type="OrthoDB" id="9806945at2"/>
<protein>
    <submittedName>
        <fullName evidence="2">Drug:proton antiporter</fullName>
    </submittedName>
</protein>
<name>A0A1W6YWW9_9BORD</name>
<proteinExistence type="predicted"/>
<dbReference type="InterPro" id="IPR037523">
    <property type="entry name" value="VOC_core"/>
</dbReference>
<dbReference type="InterPro" id="IPR004360">
    <property type="entry name" value="Glyas_Fos-R_dOase_dom"/>
</dbReference>
<dbReference type="AlphaFoldDB" id="A0A1W6YWW9"/>
<dbReference type="Gene3D" id="3.30.720.120">
    <property type="match status" value="1"/>
</dbReference>
<evidence type="ECO:0000313" key="3">
    <source>
        <dbReference type="Proteomes" id="UP000194139"/>
    </source>
</evidence>
<evidence type="ECO:0000259" key="1">
    <source>
        <dbReference type="PROSITE" id="PS51819"/>
    </source>
</evidence>
<dbReference type="Proteomes" id="UP000194139">
    <property type="component" value="Chromosome"/>
</dbReference>
<gene>
    <name evidence="2" type="ORF">CAL13_03640</name>
</gene>
<dbReference type="SUPFAM" id="SSF54593">
    <property type="entry name" value="Glyoxalase/Bleomycin resistance protein/Dihydroxybiphenyl dioxygenase"/>
    <property type="match status" value="1"/>
</dbReference>
<dbReference type="EMBL" id="CP021109">
    <property type="protein sequence ID" value="ARP85409.1"/>
    <property type="molecule type" value="Genomic_DNA"/>
</dbReference>
<dbReference type="InterPro" id="IPR026275">
    <property type="entry name" value="Glyoxalase/dOase/EhpR"/>
</dbReference>
<dbReference type="PROSITE" id="PS51819">
    <property type="entry name" value="VOC"/>
    <property type="match status" value="1"/>
</dbReference>
<keyword evidence="3" id="KW-1185">Reference proteome</keyword>
<sequence>MHHPNTVLLFVEDPVASASFYASLLGCKPVEASRTFARFALSSGIQLALWSRRDAAPSVIARGGGSELGIPVSDDATLDALYADWKGRGLPIVQPLTDMDFGRTFVALDPDGHRLRVIRPGVTADARARRGEEEAIAA</sequence>
<feature type="domain" description="VOC" evidence="1">
    <location>
        <begin position="1"/>
        <end position="120"/>
    </location>
</feature>
<dbReference type="Pfam" id="PF00903">
    <property type="entry name" value="Glyoxalase"/>
    <property type="match status" value="1"/>
</dbReference>